<dbReference type="Proteomes" id="UP000001918">
    <property type="component" value="Chromosome"/>
</dbReference>
<accession>D1A5P1</accession>
<organism evidence="3 4">
    <name type="scientific">Thermomonospora curvata (strain ATCC 19995 / DSM 43183 / JCM 3096 / KCTC 9072 / NBRC 15933 / NCIMB 10081 / Henssen B9)</name>
    <dbReference type="NCBI Taxonomy" id="471852"/>
    <lineage>
        <taxon>Bacteria</taxon>
        <taxon>Bacillati</taxon>
        <taxon>Actinomycetota</taxon>
        <taxon>Actinomycetes</taxon>
        <taxon>Streptosporangiales</taxon>
        <taxon>Thermomonosporaceae</taxon>
        <taxon>Thermomonospora</taxon>
    </lineage>
</organism>
<dbReference type="eggNOG" id="COG1716">
    <property type="taxonomic scope" value="Bacteria"/>
</dbReference>
<evidence type="ECO:0000313" key="4">
    <source>
        <dbReference type="Proteomes" id="UP000001918"/>
    </source>
</evidence>
<feature type="transmembrane region" description="Helical" evidence="2">
    <location>
        <begin position="76"/>
        <end position="98"/>
    </location>
</feature>
<keyword evidence="2" id="KW-0472">Membrane</keyword>
<keyword evidence="2" id="KW-1133">Transmembrane helix</keyword>
<dbReference type="HOGENOM" id="CLU_1757944_0_0_11"/>
<gene>
    <name evidence="3" type="ordered locus">Tcur_0811</name>
</gene>
<name>D1A5P1_THECD</name>
<dbReference type="RefSeq" id="WP_012851185.1">
    <property type="nucleotide sequence ID" value="NC_013510.1"/>
</dbReference>
<dbReference type="AlphaFoldDB" id="D1A5P1"/>
<keyword evidence="2" id="KW-0812">Transmembrane</keyword>
<evidence type="ECO:0000313" key="3">
    <source>
        <dbReference type="EMBL" id="ACY96401.1"/>
    </source>
</evidence>
<dbReference type="KEGG" id="tcu:Tcur_0811"/>
<dbReference type="EMBL" id="CP001738">
    <property type="protein sequence ID" value="ACY96401.1"/>
    <property type="molecule type" value="Genomic_DNA"/>
</dbReference>
<keyword evidence="4" id="KW-1185">Reference proteome</keyword>
<evidence type="ECO:0000256" key="2">
    <source>
        <dbReference type="SAM" id="Phobius"/>
    </source>
</evidence>
<evidence type="ECO:0000256" key="1">
    <source>
        <dbReference type="SAM" id="MobiDB-lite"/>
    </source>
</evidence>
<sequence>MSGHGNESPEGRPAPHLPRGGQDLPTQPKRDWAPLSPRQPPAHETPGHDYGYGPPGVPRVPVDHSLPLTALVCNGIATLICCNVLCIGGIVTAALALGSAHTDPEESQNLAKWSWAILIASVALQVIALIFLVEQGFFENDDAPSGSV</sequence>
<feature type="region of interest" description="Disordered" evidence="1">
    <location>
        <begin position="1"/>
        <end position="56"/>
    </location>
</feature>
<reference evidence="3 4" key="1">
    <citation type="journal article" date="2011" name="Stand. Genomic Sci.">
        <title>Complete genome sequence of Thermomonospora curvata type strain (B9).</title>
        <authorList>
            <person name="Chertkov O."/>
            <person name="Sikorski J."/>
            <person name="Nolan M."/>
            <person name="Lapidus A."/>
            <person name="Lucas S."/>
            <person name="Del Rio T.G."/>
            <person name="Tice H."/>
            <person name="Cheng J.F."/>
            <person name="Goodwin L."/>
            <person name="Pitluck S."/>
            <person name="Liolios K."/>
            <person name="Ivanova N."/>
            <person name="Mavromatis K."/>
            <person name="Mikhailova N."/>
            <person name="Ovchinnikova G."/>
            <person name="Pati A."/>
            <person name="Chen A."/>
            <person name="Palaniappan K."/>
            <person name="Djao O.D."/>
            <person name="Land M."/>
            <person name="Hauser L."/>
            <person name="Chang Y.J."/>
            <person name="Jeffries C.D."/>
            <person name="Brettin T."/>
            <person name="Han C."/>
            <person name="Detter J.C."/>
            <person name="Rohde M."/>
            <person name="Goker M."/>
            <person name="Woyke T."/>
            <person name="Bristow J."/>
            <person name="Eisen J.A."/>
            <person name="Markowitz V."/>
            <person name="Hugenholtz P."/>
            <person name="Klenk H.P."/>
            <person name="Kyrpides N.C."/>
        </authorList>
    </citation>
    <scope>NUCLEOTIDE SEQUENCE [LARGE SCALE GENOMIC DNA]</scope>
    <source>
        <strain evidence="4">ATCC 19995 / DSM 43183 / JCM 3096 / KCTC 9072 / NBRC 15933 / NCIMB 10081 / Henssen B9</strain>
    </source>
</reference>
<dbReference type="STRING" id="471852.Tcur_0811"/>
<proteinExistence type="predicted"/>
<feature type="transmembrane region" description="Helical" evidence="2">
    <location>
        <begin position="110"/>
        <end position="133"/>
    </location>
</feature>
<protein>
    <submittedName>
        <fullName evidence="3">Uncharacterized protein</fullName>
    </submittedName>
</protein>
<dbReference type="OrthoDB" id="3544409at2"/>